<keyword evidence="12 22" id="KW-1133">Transmembrane helix</keyword>
<gene>
    <name evidence="28" type="ORF">E3Q17_03018</name>
</gene>
<dbReference type="GO" id="GO:0008757">
    <property type="term" value="F:S-adenosylmethionine-dependent methyltransferase activity"/>
    <property type="evidence" value="ECO:0007669"/>
    <property type="project" value="InterPro"/>
</dbReference>
<dbReference type="InterPro" id="IPR029063">
    <property type="entry name" value="SAM-dependent_MTases_sf"/>
</dbReference>
<dbReference type="InterPro" id="IPR001171">
    <property type="entry name" value="ERG24_DHCR-like"/>
</dbReference>
<keyword evidence="9" id="KW-0256">Endoplasmic reticulum</keyword>
<evidence type="ECO:0000256" key="9">
    <source>
        <dbReference type="ARBA" id="ARBA00022824"/>
    </source>
</evidence>
<keyword evidence="10" id="KW-0521">NADP</keyword>
<dbReference type="Pfam" id="PF00483">
    <property type="entry name" value="NTP_transferase"/>
    <property type="match status" value="1"/>
</dbReference>
<evidence type="ECO:0000259" key="27">
    <source>
        <dbReference type="Pfam" id="PF25087"/>
    </source>
</evidence>
<evidence type="ECO:0000313" key="28">
    <source>
        <dbReference type="EMBL" id="TIB98435.1"/>
    </source>
</evidence>
<evidence type="ECO:0000256" key="20">
    <source>
        <dbReference type="ARBA" id="ARBA00038892"/>
    </source>
</evidence>
<evidence type="ECO:0000256" key="8">
    <source>
        <dbReference type="ARBA" id="ARBA00022692"/>
    </source>
</evidence>
<dbReference type="GO" id="GO:0003676">
    <property type="term" value="F:nucleic acid binding"/>
    <property type="evidence" value="ECO:0007669"/>
    <property type="project" value="InterPro"/>
</dbReference>
<dbReference type="InterPro" id="IPR018846">
    <property type="entry name" value="Beta-prop_RSE1/DDB1/CPSF1_1st"/>
</dbReference>
<comment type="caution">
    <text evidence="28">The sequence shown here is derived from an EMBL/GenBank/DDBJ whole genome shotgun (WGS) entry which is preliminary data.</text>
</comment>
<feature type="domain" description="Mannose-1-phosphate guanyltransferase C-terminal" evidence="27">
    <location>
        <begin position="250"/>
        <end position="329"/>
    </location>
</feature>
<dbReference type="SUPFAM" id="SSF50978">
    <property type="entry name" value="WD40 repeat-like"/>
    <property type="match status" value="1"/>
</dbReference>
<evidence type="ECO:0000259" key="24">
    <source>
        <dbReference type="Pfam" id="PF03178"/>
    </source>
</evidence>
<dbReference type="PANTHER" id="PTHR21257:SF31">
    <property type="entry name" value="DELTA(24(24(1)))-STEROL REDUCTASE ERG4"/>
    <property type="match status" value="1"/>
</dbReference>
<dbReference type="PROSITE" id="PS01018">
    <property type="entry name" value="STEROL_REDUCT_2"/>
    <property type="match status" value="1"/>
</dbReference>
<evidence type="ECO:0000256" key="12">
    <source>
        <dbReference type="ARBA" id="ARBA00022989"/>
    </source>
</evidence>
<dbReference type="PANTHER" id="PTHR21257">
    <property type="entry name" value="DELTA(14)-STEROL REDUCTASE"/>
    <property type="match status" value="1"/>
</dbReference>
<dbReference type="Pfam" id="PF01222">
    <property type="entry name" value="ERG4_ERG24"/>
    <property type="match status" value="1"/>
</dbReference>
<feature type="domain" description="RSE1/DDB1/CPSF1 second beta-propeller" evidence="26">
    <location>
        <begin position="795"/>
        <end position="941"/>
    </location>
</feature>
<dbReference type="Proteomes" id="UP000307169">
    <property type="component" value="Unassembled WGS sequence"/>
</dbReference>
<accession>A0A4T0NMW0</accession>
<dbReference type="EMBL" id="SPRH01000038">
    <property type="protein sequence ID" value="TIB98435.1"/>
    <property type="molecule type" value="Genomic_DNA"/>
</dbReference>
<dbReference type="InterPro" id="IPR008854">
    <property type="entry name" value="TPMT"/>
</dbReference>
<comment type="subcellular location">
    <subcellularLocation>
        <location evidence="2">Endoplasmic reticulum membrane</location>
        <topology evidence="2">Multi-pass membrane protein</topology>
    </subcellularLocation>
    <subcellularLocation>
        <location evidence="1">Nucleus</location>
    </subcellularLocation>
</comment>
<keyword evidence="6" id="KW-0808">Transferase</keyword>
<reference evidence="28 29" key="1">
    <citation type="submission" date="2019-03" db="EMBL/GenBank/DDBJ databases">
        <title>Sequencing 25 genomes of Wallemia mellicola.</title>
        <authorList>
            <person name="Gostincar C."/>
        </authorList>
    </citation>
    <scope>NUCLEOTIDE SEQUENCE [LARGE SCALE GENOMIC DNA]</scope>
    <source>
        <strain evidence="28 29">EXF-1262</strain>
    </source>
</reference>
<evidence type="ECO:0000256" key="22">
    <source>
        <dbReference type="SAM" id="Phobius"/>
    </source>
</evidence>
<name>A0A4T0NMW0_9BASI</name>
<evidence type="ECO:0000256" key="14">
    <source>
        <dbReference type="ARBA" id="ARBA00023011"/>
    </source>
</evidence>
<dbReference type="InterPro" id="IPR056729">
    <property type="entry name" value="GMPPB_C"/>
</dbReference>
<evidence type="ECO:0000256" key="3">
    <source>
        <dbReference type="ARBA" id="ARBA00005402"/>
    </source>
</evidence>
<dbReference type="InterPro" id="IPR015943">
    <property type="entry name" value="WD40/YVTN_repeat-like_dom_sf"/>
</dbReference>
<keyword evidence="14" id="KW-0756">Sterol biosynthesis</keyword>
<dbReference type="GO" id="GO:0032259">
    <property type="term" value="P:methylation"/>
    <property type="evidence" value="ECO:0007669"/>
    <property type="project" value="UniProtKB-KW"/>
</dbReference>
<dbReference type="Pfam" id="PF05724">
    <property type="entry name" value="TPMT"/>
    <property type="match status" value="1"/>
</dbReference>
<keyword evidence="18" id="KW-0753">Steroid metabolism</keyword>
<keyword evidence="13" id="KW-0560">Oxidoreductase</keyword>
<keyword evidence="17" id="KW-1207">Sterol metabolism</keyword>
<evidence type="ECO:0000256" key="16">
    <source>
        <dbReference type="ARBA" id="ARBA00023136"/>
    </source>
</evidence>
<feature type="transmembrane region" description="Helical" evidence="22">
    <location>
        <begin position="1558"/>
        <end position="1581"/>
    </location>
</feature>
<evidence type="ECO:0000259" key="25">
    <source>
        <dbReference type="Pfam" id="PF10433"/>
    </source>
</evidence>
<dbReference type="Pfam" id="PF03178">
    <property type="entry name" value="CPSF_A"/>
    <property type="match status" value="1"/>
</dbReference>
<organism evidence="28 29">
    <name type="scientific">Wallemia mellicola</name>
    <dbReference type="NCBI Taxonomy" id="1708541"/>
    <lineage>
        <taxon>Eukaryota</taxon>
        <taxon>Fungi</taxon>
        <taxon>Dikarya</taxon>
        <taxon>Basidiomycota</taxon>
        <taxon>Wallemiomycotina</taxon>
        <taxon>Wallemiomycetes</taxon>
        <taxon>Wallemiales</taxon>
        <taxon>Wallemiaceae</taxon>
        <taxon>Wallemia</taxon>
    </lineage>
</organism>
<dbReference type="GO" id="GO:0005789">
    <property type="term" value="C:endoplasmic reticulum membrane"/>
    <property type="evidence" value="ECO:0007669"/>
    <property type="project" value="UniProtKB-SubCell"/>
</dbReference>
<feature type="transmembrane region" description="Helical" evidence="22">
    <location>
        <begin position="1305"/>
        <end position="1327"/>
    </location>
</feature>
<sequence length="1884" mass="210845">MIWHQLQALSEVSDCTEVFLIGFWPEETFAAFVNESNIEFKDHFNVRYLREWQELGTGGGTYHFRDLIAKGSPTAFFVIHSDIACAFPLNDLRSFHERHRGVGTIQAARVNKDVAHKYGCIVSNENALAIHYAEKPDSFVSDLVSTGVYLFDVSLFSEIKAIMDSHYYKQLASEEIGFDEEILRLEQDVIRPLADAQKMYVFETDVPWRPIKSAGSALPANALYLGQYQSKQSKLLYSEPAESESDHAEIIQPVTIDPSATISKGCKIGPFVSIGPNVVIKEGARIAHSIIQRNTVVEAHGCIVYSIIGARCRLAPWARVEGQPFTGDESAPTQSGICILDSNNNKEKVLVAASTSQLIIYSGSMTDGISEIGRVDVNGRVIGIDKIIFQTHESLLLTLDHPQAQLVILSLSYENGVIKHIVECTKMLVETTGEPSYEYCNSIVDKSTQIGVSHLWQGQLHAFKLSYDDRRKTHIIDGRNSQIDHSVVLSMAFLATDKDEKPTLCRLVQSADVDNPLLVFEHLICKEDYVDISQTVLRIETQCPSAQKIVAVEGKKRAVLVIGAFGCEYYEIPKKDLKGVRRKSSTTVTSPQVVDMEHLSVKSPMAAVRGYTAVNDSCTAWLVGDEKGDIYYISISNFLEITLVGNSSVASTLQHLGSGFLFLGSQNEDSKLLVVQTNPVRIVELENYTNLAPVSDMALTHPDGIQGQLVIYDIPNGLYGTFDESVAYQDVRRDMPTLSVVSSGGRHVERKETEIDFVSVSEDLESVLVVGVEGLVLHQKGQRRNLHKPEHAATYAILDDNHIVYTTWTDYSVNIVDSRSNELIYSCKSRDDTPLLSLLVENKVVLAGSADGSLYAFRFDEHLKSVDIQTVAIGSTPVCLTRSNDGLIFALCDVPSIVTLDNTRLRYSSININYINGLTSYKTNDMVNYVFVQNDQLKFSRILSTENRVHVHSIEMGADVPRQVAYKEDRYAVGCVRNAYRSDRTLYESSSCVKLLDNNYEQLAQMEMEKDEIVSVVESLSIANMEVFVVGTYYNNETEGTEEATKGRFIILLVKDDKFIIASSFLVPGCVYAVCGIDQKLAVAVNYQVRVYDIESILDDTYKMRFIASYGNAFVVVSLTSVGKILVVADFLKSAIYLQLDTERGALTQVGYDTAQRWSSLVVALDDGNEETFTTLGADIRFHLFALDRTSSGITSRTLAQLPDNVSAIERAKTRSGDKLQPLAIYGTSAGAICALASADSSYEGLNGGRVKLISIMSNELRSRAKDDSDNESIASVASTAAPTISREGRKTDKKHFFEHQEYEFGGPAGVVAMMIGFPLLMYYFYICMQANDGWFLYPKSTADVVPLLKYLWEYAKEHAYPHKKAWGIYLGLMTMEFVLAVVMPGFKQKGLPVPSLKYKSLDYNCNALSCFYATLLISAGLHLTHTFRLSEIVDNFGPLMTVAIIVGYGCSLLIYVLTVLFGKPLRMSGNFFYDFFMGASLNPRLLGVDIKMWAEVRVPWVLLFGIAVSGACKQYDQYGTVSPNMAFMVLATGLYINACAKGEECIPQTWDMAWEKFGYMLCFWNFAGVPFTYCYPVLYLLNHRPEEYSWSWATYILLFGVLLTSYTIFDLAMAQKSRFKMQQQGIHKFRKTFPQIPGATPKNPTFVQTQHGSKLLTSGPWAYARKPNYCADWIQATSWGFSTGIPFLTSPPIPHWYSVWFFIVLVHRCGRDFERCSQKYGEDWEEYCRRVPYKFIPYVWQKIMKENGDLGWEAVWKLTDSPPWDNGQVQPLLRHYIENNKVDLPPAKEGVRVLIPGCGKGYDAVYFGSLGYETVGLDLSPEGIRLAEEWYSKQGLNGKTSFICDDFFTCDIGQYDVVYDYVGVAYNKDTTNKLVDILLCIES</sequence>
<proteinExistence type="inferred from homology"/>
<evidence type="ECO:0000256" key="5">
    <source>
        <dbReference type="ARBA" id="ARBA00022603"/>
    </source>
</evidence>
<feature type="transmembrane region" description="Helical" evidence="22">
    <location>
        <begin position="1110"/>
        <end position="1132"/>
    </location>
</feature>
<keyword evidence="5" id="KW-0489">Methyltransferase</keyword>
<dbReference type="GO" id="GO:0005525">
    <property type="term" value="F:GTP binding"/>
    <property type="evidence" value="ECO:0007669"/>
    <property type="project" value="UniProtKB-KW"/>
</dbReference>
<dbReference type="EC" id="1.3.1.71" evidence="20"/>
<dbReference type="Gene3D" id="2.160.10.10">
    <property type="entry name" value="Hexapeptide repeat proteins"/>
    <property type="match status" value="1"/>
</dbReference>
<evidence type="ECO:0000256" key="6">
    <source>
        <dbReference type="ARBA" id="ARBA00022679"/>
    </source>
</evidence>
<dbReference type="Gene3D" id="2.130.10.10">
    <property type="entry name" value="YVTN repeat-like/Quinoprotein amine dehydrogenase"/>
    <property type="match status" value="2"/>
</dbReference>
<evidence type="ECO:0000259" key="26">
    <source>
        <dbReference type="Pfam" id="PF23726"/>
    </source>
</evidence>
<evidence type="ECO:0000256" key="1">
    <source>
        <dbReference type="ARBA" id="ARBA00004123"/>
    </source>
</evidence>
<feature type="domain" description="RSE1/DDB1/CPSF1 first beta-propeller" evidence="25">
    <location>
        <begin position="345"/>
        <end position="679"/>
    </location>
</feature>
<dbReference type="InterPro" id="IPR036322">
    <property type="entry name" value="WD40_repeat_dom_sf"/>
</dbReference>
<dbReference type="Gene3D" id="3.40.50.150">
    <property type="entry name" value="Vaccinia Virus protein VP39"/>
    <property type="match status" value="1"/>
</dbReference>
<evidence type="ECO:0000256" key="2">
    <source>
        <dbReference type="ARBA" id="ARBA00004477"/>
    </source>
</evidence>
<feature type="transmembrane region" description="Helical" evidence="22">
    <location>
        <begin position="1408"/>
        <end position="1428"/>
    </location>
</feature>
<keyword evidence="4" id="KW-0444">Lipid biosynthesis</keyword>
<evidence type="ECO:0000256" key="4">
    <source>
        <dbReference type="ARBA" id="ARBA00022516"/>
    </source>
</evidence>
<comment type="pathway">
    <text evidence="19">Steroid metabolism; ergosterol biosynthesis.</text>
</comment>
<evidence type="ECO:0000256" key="21">
    <source>
        <dbReference type="ARBA" id="ARBA00048918"/>
    </source>
</evidence>
<dbReference type="GO" id="GO:0005634">
    <property type="term" value="C:nucleus"/>
    <property type="evidence" value="ECO:0007669"/>
    <property type="project" value="UniProtKB-SubCell"/>
</dbReference>
<comment type="catalytic activity">
    <reaction evidence="21">
        <text>ergosterol + NADP(+) = ergosta-5,7,22,24(28)-tetraen-3beta-ol + NADPH + H(+)</text>
        <dbReference type="Rhea" id="RHEA:18501"/>
        <dbReference type="ChEBI" id="CHEBI:15378"/>
        <dbReference type="ChEBI" id="CHEBI:16933"/>
        <dbReference type="ChEBI" id="CHEBI:18249"/>
        <dbReference type="ChEBI" id="CHEBI:57783"/>
        <dbReference type="ChEBI" id="CHEBI:58349"/>
        <dbReference type="EC" id="1.3.1.71"/>
    </reaction>
    <physiologicalReaction direction="right-to-left" evidence="21">
        <dbReference type="Rhea" id="RHEA:18503"/>
    </physiologicalReaction>
</comment>
<comment type="similarity">
    <text evidence="3">Belongs to the ERG4/ERG24 family.</text>
</comment>
<dbReference type="GO" id="GO:0006696">
    <property type="term" value="P:ergosterol biosynthetic process"/>
    <property type="evidence" value="ECO:0007669"/>
    <property type="project" value="UniProtKB-ARBA"/>
</dbReference>
<dbReference type="Gene3D" id="1.20.120.1630">
    <property type="match status" value="1"/>
</dbReference>
<evidence type="ECO:0000256" key="18">
    <source>
        <dbReference type="ARBA" id="ARBA00023221"/>
    </source>
</evidence>
<evidence type="ECO:0000313" key="29">
    <source>
        <dbReference type="Proteomes" id="UP000307169"/>
    </source>
</evidence>
<keyword evidence="16 22" id="KW-0472">Membrane</keyword>
<dbReference type="InterPro" id="IPR029044">
    <property type="entry name" value="Nucleotide-diphossugar_trans"/>
</dbReference>
<evidence type="ECO:0000256" key="17">
    <source>
        <dbReference type="ARBA" id="ARBA00023166"/>
    </source>
</evidence>
<dbReference type="InterPro" id="IPR004871">
    <property type="entry name" value="RSE1/DDB1/CPSF1_C"/>
</dbReference>
<dbReference type="Gene3D" id="3.90.550.10">
    <property type="entry name" value="Spore Coat Polysaccharide Biosynthesis Protein SpsA, Chain A"/>
    <property type="match status" value="1"/>
</dbReference>
<dbReference type="FunFam" id="1.20.120.1630:FF:000003">
    <property type="entry name" value="C-24(28) sterol reductase"/>
    <property type="match status" value="1"/>
</dbReference>
<dbReference type="CDD" id="cd02440">
    <property type="entry name" value="AdoMet_MTases"/>
    <property type="match status" value="1"/>
</dbReference>
<feature type="transmembrane region" description="Helical" evidence="22">
    <location>
        <begin position="1593"/>
        <end position="1614"/>
    </location>
</feature>
<evidence type="ECO:0000256" key="15">
    <source>
        <dbReference type="ARBA" id="ARBA00023098"/>
    </source>
</evidence>
<protein>
    <recommendedName>
        <fullName evidence="20">Delta(24(24(1)))-sterol reductase</fullName>
        <ecNumber evidence="20">1.3.1.71</ecNumber>
    </recommendedName>
</protein>
<keyword evidence="11" id="KW-0752">Steroid biosynthesis</keyword>
<feature type="domain" description="RSE1/DDB1/CPSF1 C-terminal" evidence="24">
    <location>
        <begin position="991"/>
        <end position="1240"/>
    </location>
</feature>
<dbReference type="Pfam" id="PF23726">
    <property type="entry name" value="Beta-prop_RSE1_2nd"/>
    <property type="match status" value="1"/>
</dbReference>
<dbReference type="SUPFAM" id="SSF53335">
    <property type="entry name" value="S-adenosyl-L-methionine-dependent methyltransferases"/>
    <property type="match status" value="1"/>
</dbReference>
<dbReference type="InterPro" id="IPR018083">
    <property type="entry name" value="Sterol_reductase_CS"/>
</dbReference>
<dbReference type="Pfam" id="PF25087">
    <property type="entry name" value="GMPPB_C"/>
    <property type="match status" value="1"/>
</dbReference>
<keyword evidence="7" id="KW-0949">S-adenosyl-L-methionine</keyword>
<dbReference type="InterPro" id="IPR058543">
    <property type="entry name" value="Beta-prop_RSE1/DDB1/CPSF1_2nd"/>
</dbReference>
<keyword evidence="15" id="KW-0443">Lipid metabolism</keyword>
<evidence type="ECO:0000259" key="23">
    <source>
        <dbReference type="Pfam" id="PF00483"/>
    </source>
</evidence>
<evidence type="ECO:0000256" key="10">
    <source>
        <dbReference type="ARBA" id="ARBA00022857"/>
    </source>
</evidence>
<dbReference type="InterPro" id="IPR005835">
    <property type="entry name" value="NTP_transferase_dom"/>
</dbReference>
<keyword evidence="8 22" id="KW-0812">Transmembrane</keyword>
<dbReference type="Pfam" id="PF10433">
    <property type="entry name" value="Beta-prop_RSE1_1st"/>
    <property type="match status" value="1"/>
</dbReference>
<dbReference type="PROSITE" id="PS01017">
    <property type="entry name" value="STEROL_REDUCT_1"/>
    <property type="match status" value="1"/>
</dbReference>
<evidence type="ECO:0000256" key="11">
    <source>
        <dbReference type="ARBA" id="ARBA00022955"/>
    </source>
</evidence>
<feature type="transmembrane region" description="Helical" evidence="22">
    <location>
        <begin position="1367"/>
        <end position="1387"/>
    </location>
</feature>
<evidence type="ECO:0000256" key="19">
    <source>
        <dbReference type="ARBA" id="ARBA00029435"/>
    </source>
</evidence>
<dbReference type="PROSITE" id="PS51585">
    <property type="entry name" value="SAM_MT_TPMT"/>
    <property type="match status" value="1"/>
</dbReference>
<feature type="domain" description="Nucleotidyl transferase" evidence="23">
    <location>
        <begin position="1"/>
        <end position="166"/>
    </location>
</feature>
<dbReference type="SUPFAM" id="SSF53448">
    <property type="entry name" value="Nucleotide-diphospho-sugar transferases"/>
    <property type="match status" value="1"/>
</dbReference>
<feature type="transmembrane region" description="Helical" evidence="22">
    <location>
        <begin position="1440"/>
        <end position="1462"/>
    </location>
</feature>
<dbReference type="GO" id="GO:0000246">
    <property type="term" value="F:Delta24(24-1) sterol reductase activity"/>
    <property type="evidence" value="ECO:0007669"/>
    <property type="project" value="UniProtKB-EC"/>
</dbReference>
<evidence type="ECO:0000256" key="7">
    <source>
        <dbReference type="ARBA" id="ARBA00022691"/>
    </source>
</evidence>
<evidence type="ECO:0000256" key="13">
    <source>
        <dbReference type="ARBA" id="ARBA00023002"/>
    </source>
</evidence>